<keyword evidence="3" id="KW-1185">Reference proteome</keyword>
<dbReference type="EMBL" id="FMTP01000013">
    <property type="protein sequence ID" value="SCW96646.1"/>
    <property type="molecule type" value="Genomic_DNA"/>
</dbReference>
<dbReference type="SUPFAM" id="SSF88723">
    <property type="entry name" value="PIN domain-like"/>
    <property type="match status" value="1"/>
</dbReference>
<organism evidence="2 3">
    <name type="scientific">Ancylobacter rudongensis</name>
    <dbReference type="NCBI Taxonomy" id="177413"/>
    <lineage>
        <taxon>Bacteria</taxon>
        <taxon>Pseudomonadati</taxon>
        <taxon>Pseudomonadota</taxon>
        <taxon>Alphaproteobacteria</taxon>
        <taxon>Hyphomicrobiales</taxon>
        <taxon>Xanthobacteraceae</taxon>
        <taxon>Ancylobacter</taxon>
    </lineage>
</organism>
<dbReference type="InterPro" id="IPR052919">
    <property type="entry name" value="TA_system_RNase"/>
</dbReference>
<dbReference type="PANTHER" id="PTHR36173:SF1">
    <property type="entry name" value="RIBONUCLEASE VAPC22"/>
    <property type="match status" value="1"/>
</dbReference>
<dbReference type="STRING" id="177413.SAMN05660859_0310"/>
<sequence>MGMPLLLDTCAALWVAQGAPISDEARGTLIEARLRGAPISISPMSAWEIGRLVEQGRVRLAMEPGKWFSALVGLPGMSVAAMTPETLIASSFLPGVPPLDPVDRVLIATARDQGYRLMTRDRIMLDYAETGYLQAVAC</sequence>
<dbReference type="CDD" id="cd09872">
    <property type="entry name" value="PIN_Sll0205-like"/>
    <property type="match status" value="1"/>
</dbReference>
<reference evidence="3" key="1">
    <citation type="submission" date="2016-10" db="EMBL/GenBank/DDBJ databases">
        <authorList>
            <person name="Varghese N."/>
            <person name="Submissions S."/>
        </authorList>
    </citation>
    <scope>NUCLEOTIDE SEQUENCE [LARGE SCALE GENOMIC DNA]</scope>
    <source>
        <strain evidence="3">CGMCC 1.1761</strain>
    </source>
</reference>
<dbReference type="Pfam" id="PF01850">
    <property type="entry name" value="PIN"/>
    <property type="match status" value="1"/>
</dbReference>
<gene>
    <name evidence="2" type="ORF">SAMN05660859_0310</name>
</gene>
<dbReference type="InterPro" id="IPR041705">
    <property type="entry name" value="PIN_Sll0205"/>
</dbReference>
<feature type="domain" description="PIN" evidence="1">
    <location>
        <begin position="6"/>
        <end position="128"/>
    </location>
</feature>
<dbReference type="AlphaFoldDB" id="A0A1G4USK5"/>
<accession>A0A1G4USK5</accession>
<proteinExistence type="predicted"/>
<evidence type="ECO:0000313" key="2">
    <source>
        <dbReference type="EMBL" id="SCW96646.1"/>
    </source>
</evidence>
<dbReference type="InterPro" id="IPR002716">
    <property type="entry name" value="PIN_dom"/>
</dbReference>
<dbReference type="InterPro" id="IPR029060">
    <property type="entry name" value="PIN-like_dom_sf"/>
</dbReference>
<evidence type="ECO:0000259" key="1">
    <source>
        <dbReference type="Pfam" id="PF01850"/>
    </source>
</evidence>
<name>A0A1G4USK5_9HYPH</name>
<protein>
    <submittedName>
        <fullName evidence="2">PIN domain nuclease, a component of toxin-antitoxin system (PIN domain)</fullName>
    </submittedName>
</protein>
<dbReference type="Gene3D" id="3.40.50.1010">
    <property type="entry name" value="5'-nuclease"/>
    <property type="match status" value="1"/>
</dbReference>
<evidence type="ECO:0000313" key="3">
    <source>
        <dbReference type="Proteomes" id="UP000198889"/>
    </source>
</evidence>
<dbReference type="PANTHER" id="PTHR36173">
    <property type="entry name" value="RIBONUCLEASE VAPC16-RELATED"/>
    <property type="match status" value="1"/>
</dbReference>
<dbReference type="Proteomes" id="UP000198889">
    <property type="component" value="Unassembled WGS sequence"/>
</dbReference>